<name>A0A1Q8QDJ2_9FIRM</name>
<feature type="coiled-coil region" evidence="1">
    <location>
        <begin position="1"/>
        <end position="28"/>
    </location>
</feature>
<keyword evidence="3" id="KW-1185">Reference proteome</keyword>
<comment type="caution">
    <text evidence="2">The sequence shown here is derived from an EMBL/GenBank/DDBJ whole genome shotgun (WGS) entry which is preliminary data.</text>
</comment>
<sequence>MSELEDKNKREQNDYKNFSRMIRTLEKQTETSNLKIKDVILTYSMTEAKELVRSLYRLRHVLKTKCDLK</sequence>
<proteinExistence type="predicted"/>
<evidence type="ECO:0000256" key="1">
    <source>
        <dbReference type="SAM" id="Coils"/>
    </source>
</evidence>
<gene>
    <name evidence="2" type="ORF">DSOL_5323</name>
</gene>
<accession>A0A1Q8QDJ2</accession>
<evidence type="ECO:0000313" key="3">
    <source>
        <dbReference type="Proteomes" id="UP000186102"/>
    </source>
</evidence>
<protein>
    <submittedName>
        <fullName evidence="2">Uncharacterized protein</fullName>
    </submittedName>
</protein>
<evidence type="ECO:0000313" key="2">
    <source>
        <dbReference type="EMBL" id="OLN25413.1"/>
    </source>
</evidence>
<dbReference type="AlphaFoldDB" id="A0A1Q8QDJ2"/>
<reference evidence="2 3" key="1">
    <citation type="submission" date="2016-09" db="EMBL/GenBank/DDBJ databases">
        <title>Complete genome of Desulfosporosinus sp. OL.</title>
        <authorList>
            <person name="Mardanov A."/>
            <person name="Beletsky A."/>
            <person name="Panova A."/>
            <person name="Karnachuk O."/>
            <person name="Ravin N."/>
        </authorList>
    </citation>
    <scope>NUCLEOTIDE SEQUENCE [LARGE SCALE GENOMIC DNA]</scope>
    <source>
        <strain evidence="2 3">OL</strain>
    </source>
</reference>
<dbReference type="EMBL" id="MLBF01000117">
    <property type="protein sequence ID" value="OLN25413.1"/>
    <property type="molecule type" value="Genomic_DNA"/>
</dbReference>
<dbReference type="RefSeq" id="WP_075367536.1">
    <property type="nucleotide sequence ID" value="NZ_MLBF01000117.1"/>
</dbReference>
<dbReference type="Proteomes" id="UP000186102">
    <property type="component" value="Unassembled WGS sequence"/>
</dbReference>
<organism evidence="2 3">
    <name type="scientific">Desulfosporosinus metallidurans</name>
    <dbReference type="NCBI Taxonomy" id="1888891"/>
    <lineage>
        <taxon>Bacteria</taxon>
        <taxon>Bacillati</taxon>
        <taxon>Bacillota</taxon>
        <taxon>Clostridia</taxon>
        <taxon>Eubacteriales</taxon>
        <taxon>Desulfitobacteriaceae</taxon>
        <taxon>Desulfosporosinus</taxon>
    </lineage>
</organism>
<keyword evidence="1" id="KW-0175">Coiled coil</keyword>